<dbReference type="EMBL" id="KT342854">
    <property type="protein sequence ID" value="ALG05212.1"/>
    <property type="molecule type" value="Genomic_DNA"/>
</dbReference>
<name>A0A0N9HR55_9BACT</name>
<sequence length="246" mass="28116">MTSKKITFTLIIQLFFFTVYAQKLPVVQQASLRAPADIKIDGKPKEWGNKFQAYNKTTGVYYTISNDTENLYLAIYSNEKDFTDKILRNGINISFNAKKKSAEGSVIIKYPLSQAQNMEESNKYVETIYKSRTEDPLLLKMNKAIVTRNKHIKIFGAKALTDTLFSIYDAKGVMVGIDCPAANVFYYEIAIPLKYLQFTSEALPRINYNIQTNGSWLAHLRPPSFWAEEAYKVYAADFWGEYALAK</sequence>
<evidence type="ECO:0000313" key="1">
    <source>
        <dbReference type="EMBL" id="ALG05212.1"/>
    </source>
</evidence>
<dbReference type="AlphaFoldDB" id="A0A0N9HR55"/>
<protein>
    <submittedName>
        <fullName evidence="1">Uncharacterized protein</fullName>
    </submittedName>
</protein>
<proteinExistence type="predicted"/>
<accession>A0A0N9HR55</accession>
<reference evidence="1" key="1">
    <citation type="submission" date="2015-07" db="EMBL/GenBank/DDBJ databases">
        <title>Exploring the genomic information of specific uncultured soil bacteria through a new metagenomic library-based strategy.</title>
        <authorList>
            <person name="Liu Y."/>
            <person name="Zhang R."/>
        </authorList>
    </citation>
    <scope>NUCLEOTIDE SEQUENCE</scope>
</reference>
<organism evidence="1">
    <name type="scientific">uncultured bacterium 4C6</name>
    <dbReference type="NCBI Taxonomy" id="1701323"/>
    <lineage>
        <taxon>Bacteria</taxon>
        <taxon>environmental samples</taxon>
    </lineage>
</organism>